<reference evidence="3 4" key="1">
    <citation type="submission" date="2024-01" db="EMBL/GenBank/DDBJ databases">
        <title>Genome assemblies of Stephania.</title>
        <authorList>
            <person name="Yang L."/>
        </authorList>
    </citation>
    <scope>NUCLEOTIDE SEQUENCE [LARGE SCALE GENOMIC DNA]</scope>
    <source>
        <strain evidence="3">YNDBR</strain>
        <tissue evidence="3">Leaf</tissue>
    </source>
</reference>
<dbReference type="InterPro" id="IPR002401">
    <property type="entry name" value="Cyt_P450_E_grp-I"/>
</dbReference>
<dbReference type="GO" id="GO:0004497">
    <property type="term" value="F:monooxygenase activity"/>
    <property type="evidence" value="ECO:0007669"/>
    <property type="project" value="UniProtKB-KW"/>
</dbReference>
<dbReference type="EMBL" id="JBBNAF010000001">
    <property type="protein sequence ID" value="KAK9167925.1"/>
    <property type="molecule type" value="Genomic_DNA"/>
</dbReference>
<dbReference type="GO" id="GO:0044550">
    <property type="term" value="P:secondary metabolite biosynthetic process"/>
    <property type="evidence" value="ECO:0007669"/>
    <property type="project" value="UniProtKB-ARBA"/>
</dbReference>
<dbReference type="GO" id="GO:0005506">
    <property type="term" value="F:iron ion binding"/>
    <property type="evidence" value="ECO:0007669"/>
    <property type="project" value="InterPro"/>
</dbReference>
<proteinExistence type="inferred from homology"/>
<dbReference type="InterPro" id="IPR017972">
    <property type="entry name" value="Cyt_P450_CS"/>
</dbReference>
<dbReference type="PRINTS" id="PR00463">
    <property type="entry name" value="EP450I"/>
</dbReference>
<dbReference type="SUPFAM" id="SSF48264">
    <property type="entry name" value="Cytochrome P450"/>
    <property type="match status" value="1"/>
</dbReference>
<dbReference type="Gene3D" id="1.10.630.10">
    <property type="entry name" value="Cytochrome P450"/>
    <property type="match status" value="1"/>
</dbReference>
<keyword evidence="4" id="KW-1185">Reference proteome</keyword>
<keyword evidence="1 2" id="KW-0479">Metal-binding</keyword>
<keyword evidence="2" id="KW-0503">Monooxygenase</keyword>
<dbReference type="Proteomes" id="UP001420932">
    <property type="component" value="Unassembled WGS sequence"/>
</dbReference>
<keyword evidence="1 2" id="KW-0408">Iron</keyword>
<keyword evidence="1 2" id="KW-0349">Heme</keyword>
<evidence type="ECO:0000313" key="3">
    <source>
        <dbReference type="EMBL" id="KAK9167925.1"/>
    </source>
</evidence>
<comment type="caution">
    <text evidence="3">The sequence shown here is derived from an EMBL/GenBank/DDBJ whole genome shotgun (WGS) entry which is preliminary data.</text>
</comment>
<gene>
    <name evidence="3" type="ORF">Syun_000065</name>
</gene>
<evidence type="ECO:0000313" key="4">
    <source>
        <dbReference type="Proteomes" id="UP001420932"/>
    </source>
</evidence>
<dbReference type="GO" id="GO:0016705">
    <property type="term" value="F:oxidoreductase activity, acting on paired donors, with incorporation or reduction of molecular oxygen"/>
    <property type="evidence" value="ECO:0007669"/>
    <property type="project" value="InterPro"/>
</dbReference>
<protein>
    <recommendedName>
        <fullName evidence="5">Cytochrome P450</fullName>
    </recommendedName>
</protein>
<comment type="cofactor">
    <cofactor evidence="1">
        <name>heme</name>
        <dbReference type="ChEBI" id="CHEBI:30413"/>
    </cofactor>
</comment>
<dbReference type="Pfam" id="PF00067">
    <property type="entry name" value="p450"/>
    <property type="match status" value="1"/>
</dbReference>
<name>A0AAP0LE21_9MAGN</name>
<dbReference type="GO" id="GO:0020037">
    <property type="term" value="F:heme binding"/>
    <property type="evidence" value="ECO:0007669"/>
    <property type="project" value="InterPro"/>
</dbReference>
<dbReference type="InterPro" id="IPR001128">
    <property type="entry name" value="Cyt_P450"/>
</dbReference>
<evidence type="ECO:0000256" key="1">
    <source>
        <dbReference type="PIRSR" id="PIRSR602401-1"/>
    </source>
</evidence>
<evidence type="ECO:0008006" key="5">
    <source>
        <dbReference type="Google" id="ProtNLM"/>
    </source>
</evidence>
<feature type="binding site" description="axial binding residue" evidence="1">
    <location>
        <position position="345"/>
    </location>
    <ligand>
        <name>heme</name>
        <dbReference type="ChEBI" id="CHEBI:30413"/>
    </ligand>
    <ligandPart>
        <name>Fe</name>
        <dbReference type="ChEBI" id="CHEBI:18248"/>
    </ligandPart>
</feature>
<comment type="similarity">
    <text evidence="2">Belongs to the cytochrome P450 family.</text>
</comment>
<evidence type="ECO:0000256" key="2">
    <source>
        <dbReference type="RuleBase" id="RU000461"/>
    </source>
</evidence>
<keyword evidence="2" id="KW-0560">Oxidoreductase</keyword>
<dbReference type="InterPro" id="IPR036396">
    <property type="entry name" value="Cyt_P450_sf"/>
</dbReference>
<sequence length="410" mass="46961">MAYRRVGRGLLSVFSAPKGPQWKKMRRVVVSHVLKSAQWLLNKRLEEADNLVRYIYNQCCNNGDDHDEHKYFKSTVVLNVRDVAWQCSANVIRKMLFNRRYFGDGRKDGGPGFEEEQHVEAAHTILSHLNAFCLLKQAIETVNKYHDPIIDERINNWRSTKDENSARRKPNDLLDVLISLKDDNGNPILSAEEIKAEELMIATIDNPSNVMEWALFEMVRQPKILKRAVDEIDRVVGRDRLVRESDLSQLNYTRACARETFRLHPVATLNLPHVSLSDVTISGYFIPKGSYVLLSRAGLGRNPRVWDEPLRFKPERHLNPDSAQPVQLLEPDLRFVSFSTGRRGCPGFELGTEMTVMLLSRLIQGFNWSLPPVASTVDKSSLDYKDISNSEPLILQVEPRLAAHVYPYEP</sequence>
<dbReference type="AlphaFoldDB" id="A0AAP0LE21"/>
<dbReference type="PROSITE" id="PS00086">
    <property type="entry name" value="CYTOCHROME_P450"/>
    <property type="match status" value="1"/>
</dbReference>
<accession>A0AAP0LE21</accession>
<organism evidence="3 4">
    <name type="scientific">Stephania yunnanensis</name>
    <dbReference type="NCBI Taxonomy" id="152371"/>
    <lineage>
        <taxon>Eukaryota</taxon>
        <taxon>Viridiplantae</taxon>
        <taxon>Streptophyta</taxon>
        <taxon>Embryophyta</taxon>
        <taxon>Tracheophyta</taxon>
        <taxon>Spermatophyta</taxon>
        <taxon>Magnoliopsida</taxon>
        <taxon>Ranunculales</taxon>
        <taxon>Menispermaceae</taxon>
        <taxon>Menispermoideae</taxon>
        <taxon>Cissampelideae</taxon>
        <taxon>Stephania</taxon>
    </lineage>
</organism>
<dbReference type="PANTHER" id="PTHR24281">
    <property type="entry name" value="STEROID 21-HYDROXYLASE-RELATED"/>
    <property type="match status" value="1"/>
</dbReference>